<dbReference type="Proteomes" id="UP000728185">
    <property type="component" value="Unassembled WGS sequence"/>
</dbReference>
<keyword evidence="5" id="KW-0804">Transcription</keyword>
<proteinExistence type="predicted"/>
<evidence type="ECO:0000256" key="5">
    <source>
        <dbReference type="ARBA" id="ARBA00023163"/>
    </source>
</evidence>
<keyword evidence="3" id="KW-0677">Repeat</keyword>
<evidence type="ECO:0000259" key="9">
    <source>
        <dbReference type="PROSITE" id="PS50102"/>
    </source>
</evidence>
<dbReference type="InterPro" id="IPR000504">
    <property type="entry name" value="RRM_dom"/>
</dbReference>
<reference evidence="10" key="1">
    <citation type="submission" date="2019-05" db="EMBL/GenBank/DDBJ databases">
        <title>Annotation for the trematode Fasciolopsis buski.</title>
        <authorList>
            <person name="Choi Y.-J."/>
        </authorList>
    </citation>
    <scope>NUCLEOTIDE SEQUENCE</scope>
    <source>
        <strain evidence="10">HT</strain>
        <tissue evidence="10">Whole worm</tissue>
    </source>
</reference>
<feature type="domain" description="RRM" evidence="9">
    <location>
        <begin position="101"/>
        <end position="179"/>
    </location>
</feature>
<gene>
    <name evidence="10" type="ORF">FBUS_01082</name>
</gene>
<keyword evidence="6" id="KW-0508">mRNA splicing</keyword>
<dbReference type="CDD" id="cd19609">
    <property type="entry name" value="NTD_TDP-43"/>
    <property type="match status" value="1"/>
</dbReference>
<name>A0A8E0RYE7_9TREM</name>
<dbReference type="GO" id="GO:0006397">
    <property type="term" value="P:mRNA processing"/>
    <property type="evidence" value="ECO:0007669"/>
    <property type="project" value="UniProtKB-KW"/>
</dbReference>
<keyword evidence="7" id="KW-0539">Nucleus</keyword>
<dbReference type="CDD" id="cd12321">
    <property type="entry name" value="RRM1_TDP43"/>
    <property type="match status" value="1"/>
</dbReference>
<dbReference type="GO" id="GO:0000785">
    <property type="term" value="C:chromatin"/>
    <property type="evidence" value="ECO:0007669"/>
    <property type="project" value="TreeGrafter"/>
</dbReference>
<keyword evidence="2" id="KW-0507">mRNA processing</keyword>
<accession>A0A8E0RYE7</accession>
<sequence>MAGVNYIRVSEDEEESPIEIPIESDGSVLLTTLNGVFPKATGLKYMAQDSGCYRGVRLNDGKLYAPDEGWAHTYICVFPKSDEEQESLSAKSKKLEGKKCTDLIVLNLAWKTDEAALRDYFSRYGELVMVQVKRHPGTQQSKGYGFIRFSEYESQPMCLAERHYIDGRWCDVRVPMSKLEGDKQEVSRKVHVGGITEKMTGDVLREYFSQFGQVLDVFVPKPFRSFAFVTFEDAETATSLLGKELTIDDCKVTIGSAVPKLPPQPSRHYNGMQHQMSVPMPPNPWGWTYPPMQENGNMRYHMRGPMQGYQTGMNMMNPNHLQGGSPFPQQPYGRPYQLAGNRVNM</sequence>
<dbReference type="EMBL" id="LUCM01004636">
    <property type="protein sequence ID" value="KAA0194066.1"/>
    <property type="molecule type" value="Genomic_DNA"/>
</dbReference>
<evidence type="ECO:0000256" key="4">
    <source>
        <dbReference type="ARBA" id="ARBA00023015"/>
    </source>
</evidence>
<dbReference type="Gene3D" id="3.30.70.330">
    <property type="match status" value="2"/>
</dbReference>
<evidence type="ECO:0000256" key="2">
    <source>
        <dbReference type="ARBA" id="ARBA00022664"/>
    </source>
</evidence>
<feature type="domain" description="RRM" evidence="9">
    <location>
        <begin position="188"/>
        <end position="252"/>
    </location>
</feature>
<organism evidence="10 11">
    <name type="scientific">Fasciolopsis buskii</name>
    <dbReference type="NCBI Taxonomy" id="27845"/>
    <lineage>
        <taxon>Eukaryota</taxon>
        <taxon>Metazoa</taxon>
        <taxon>Spiralia</taxon>
        <taxon>Lophotrochozoa</taxon>
        <taxon>Platyhelminthes</taxon>
        <taxon>Trematoda</taxon>
        <taxon>Digenea</taxon>
        <taxon>Plagiorchiida</taxon>
        <taxon>Echinostomata</taxon>
        <taxon>Echinostomatoidea</taxon>
        <taxon>Fasciolidae</taxon>
        <taxon>Fasciolopsis</taxon>
    </lineage>
</organism>
<keyword evidence="10" id="KW-0238">DNA-binding</keyword>
<evidence type="ECO:0000256" key="6">
    <source>
        <dbReference type="ARBA" id="ARBA00023187"/>
    </source>
</evidence>
<keyword evidence="4" id="KW-0805">Transcription regulation</keyword>
<evidence type="ECO:0000313" key="11">
    <source>
        <dbReference type="Proteomes" id="UP000728185"/>
    </source>
</evidence>
<dbReference type="PANTHER" id="PTHR48033">
    <property type="entry name" value="RNA-BINDING (RRM/RBD/RNP MOTIFS) FAMILY PROTEIN"/>
    <property type="match status" value="1"/>
</dbReference>
<dbReference type="OrthoDB" id="2020831at2759"/>
<evidence type="ECO:0000256" key="3">
    <source>
        <dbReference type="ARBA" id="ARBA00022737"/>
    </source>
</evidence>
<dbReference type="SUPFAM" id="SSF54928">
    <property type="entry name" value="RNA-binding domain, RBD"/>
    <property type="match status" value="2"/>
</dbReference>
<comment type="subcellular location">
    <subcellularLocation>
        <location evidence="1">Nucleus</location>
    </subcellularLocation>
</comment>
<dbReference type="InterPro" id="IPR035979">
    <property type="entry name" value="RBD_domain_sf"/>
</dbReference>
<dbReference type="GO" id="GO:0008380">
    <property type="term" value="P:RNA splicing"/>
    <property type="evidence" value="ECO:0007669"/>
    <property type="project" value="UniProtKB-KW"/>
</dbReference>
<dbReference type="Pfam" id="PF00076">
    <property type="entry name" value="RRM_1"/>
    <property type="match status" value="2"/>
</dbReference>
<dbReference type="PANTHER" id="PTHR48033:SF9">
    <property type="entry name" value="TAR DNA-BINDING PROTEIN 43"/>
    <property type="match status" value="1"/>
</dbReference>
<evidence type="ECO:0000256" key="7">
    <source>
        <dbReference type="ARBA" id="ARBA00023242"/>
    </source>
</evidence>
<dbReference type="InterPro" id="IPR012677">
    <property type="entry name" value="Nucleotide-bd_a/b_plait_sf"/>
</dbReference>
<keyword evidence="8" id="KW-0694">RNA-binding</keyword>
<dbReference type="AlphaFoldDB" id="A0A8E0RYE7"/>
<dbReference type="GO" id="GO:0003677">
    <property type="term" value="F:DNA binding"/>
    <property type="evidence" value="ECO:0007669"/>
    <property type="project" value="UniProtKB-KW"/>
</dbReference>
<dbReference type="InterPro" id="IPR041105">
    <property type="entry name" value="TDP-43_N"/>
</dbReference>
<dbReference type="SMART" id="SM00360">
    <property type="entry name" value="RRM"/>
    <property type="match status" value="2"/>
</dbReference>
<dbReference type="GO" id="GO:0003723">
    <property type="term" value="F:RNA binding"/>
    <property type="evidence" value="ECO:0007669"/>
    <property type="project" value="UniProtKB-UniRule"/>
</dbReference>
<keyword evidence="11" id="KW-1185">Reference proteome</keyword>
<dbReference type="GO" id="GO:0005654">
    <property type="term" value="C:nucleoplasm"/>
    <property type="evidence" value="ECO:0007669"/>
    <property type="project" value="TreeGrafter"/>
</dbReference>
<evidence type="ECO:0000256" key="1">
    <source>
        <dbReference type="ARBA" id="ARBA00004123"/>
    </source>
</evidence>
<dbReference type="GO" id="GO:0010468">
    <property type="term" value="P:regulation of gene expression"/>
    <property type="evidence" value="ECO:0007669"/>
    <property type="project" value="TreeGrafter"/>
</dbReference>
<comment type="caution">
    <text evidence="10">The sequence shown here is derived from an EMBL/GenBank/DDBJ whole genome shotgun (WGS) entry which is preliminary data.</text>
</comment>
<evidence type="ECO:0000256" key="8">
    <source>
        <dbReference type="PROSITE-ProRule" id="PRU00176"/>
    </source>
</evidence>
<dbReference type="Pfam" id="PF18694">
    <property type="entry name" value="TDP-43_N"/>
    <property type="match status" value="1"/>
</dbReference>
<evidence type="ECO:0000313" key="10">
    <source>
        <dbReference type="EMBL" id="KAA0194066.1"/>
    </source>
</evidence>
<dbReference type="PROSITE" id="PS50102">
    <property type="entry name" value="RRM"/>
    <property type="match status" value="2"/>
</dbReference>
<protein>
    <submittedName>
        <fullName evidence="10">TAR DNA-binding protein 43</fullName>
    </submittedName>
</protein>